<reference evidence="1 2" key="1">
    <citation type="submission" date="2024-10" db="EMBL/GenBank/DDBJ databases">
        <title>The Natural Products Discovery Center: Release of the First 8490 Sequenced Strains for Exploring Actinobacteria Biosynthetic Diversity.</title>
        <authorList>
            <person name="Kalkreuter E."/>
            <person name="Kautsar S.A."/>
            <person name="Yang D."/>
            <person name="Bader C.D."/>
            <person name="Teijaro C.N."/>
            <person name="Fluegel L."/>
            <person name="Davis C.M."/>
            <person name="Simpson J.R."/>
            <person name="Lauterbach L."/>
            <person name="Steele A.D."/>
            <person name="Gui C."/>
            <person name="Meng S."/>
            <person name="Li G."/>
            <person name="Viehrig K."/>
            <person name="Ye F."/>
            <person name="Su P."/>
            <person name="Kiefer A.F."/>
            <person name="Nichols A."/>
            <person name="Cepeda A.J."/>
            <person name="Yan W."/>
            <person name="Fan B."/>
            <person name="Jiang Y."/>
            <person name="Adhikari A."/>
            <person name="Zheng C.-J."/>
            <person name="Schuster L."/>
            <person name="Cowan T.M."/>
            <person name="Smanski M.J."/>
            <person name="Chevrette M.G."/>
            <person name="De Carvalho L.P.S."/>
            <person name="Shen B."/>
        </authorList>
    </citation>
    <scope>NUCLEOTIDE SEQUENCE [LARGE SCALE GENOMIC DNA]</scope>
    <source>
        <strain evidence="1 2">NPDC049639</strain>
    </source>
</reference>
<comment type="caution">
    <text evidence="1">The sequence shown here is derived from an EMBL/GenBank/DDBJ whole genome shotgun (WGS) entry which is preliminary data.</text>
</comment>
<gene>
    <name evidence="1" type="ORF">ACIB24_04210</name>
</gene>
<evidence type="ECO:0000313" key="2">
    <source>
        <dbReference type="Proteomes" id="UP001612915"/>
    </source>
</evidence>
<accession>A0ABW8AIS4</accession>
<evidence type="ECO:0000313" key="1">
    <source>
        <dbReference type="EMBL" id="MFI7586257.1"/>
    </source>
</evidence>
<organism evidence="1 2">
    <name type="scientific">Spongisporangium articulatum</name>
    <dbReference type="NCBI Taxonomy" id="3362603"/>
    <lineage>
        <taxon>Bacteria</taxon>
        <taxon>Bacillati</taxon>
        <taxon>Actinomycetota</taxon>
        <taxon>Actinomycetes</taxon>
        <taxon>Kineosporiales</taxon>
        <taxon>Kineosporiaceae</taxon>
        <taxon>Spongisporangium</taxon>
    </lineage>
</organism>
<dbReference type="EMBL" id="JBITLV010000001">
    <property type="protein sequence ID" value="MFI7586257.1"/>
    <property type="molecule type" value="Genomic_DNA"/>
</dbReference>
<protein>
    <submittedName>
        <fullName evidence="1">Uncharacterized protein</fullName>
    </submittedName>
</protein>
<sequence length="67" mass="7479">MRRRNAPSEPSRRDLRSIEAEWPQIERELAVVDAECRAAAGDELAARRAARAARQAQRFTYAPDGAA</sequence>
<dbReference type="Proteomes" id="UP001612915">
    <property type="component" value="Unassembled WGS sequence"/>
</dbReference>
<dbReference type="RefSeq" id="WP_398275586.1">
    <property type="nucleotide sequence ID" value="NZ_JBITLV010000001.1"/>
</dbReference>
<proteinExistence type="predicted"/>
<name>A0ABW8AIS4_9ACTN</name>
<keyword evidence="2" id="KW-1185">Reference proteome</keyword>